<proteinExistence type="predicted"/>
<feature type="domain" description="PARP16 N-terminal" evidence="1">
    <location>
        <begin position="1"/>
        <end position="59"/>
    </location>
</feature>
<dbReference type="Pfam" id="PF18084">
    <property type="entry name" value="ARTD15_N"/>
    <property type="match status" value="1"/>
</dbReference>
<evidence type="ECO:0000259" key="1">
    <source>
        <dbReference type="Pfam" id="PF18084"/>
    </source>
</evidence>
<sequence length="68" mass="7689">LARNFSGCDILWSLFVAAAKSYRFSSILHPFPPMYKSNSDDEKNILSLRNTMLLVPKLSPSLEFIPSL</sequence>
<organism evidence="2">
    <name type="scientific">Arion vulgaris</name>
    <dbReference type="NCBI Taxonomy" id="1028688"/>
    <lineage>
        <taxon>Eukaryota</taxon>
        <taxon>Metazoa</taxon>
        <taxon>Spiralia</taxon>
        <taxon>Lophotrochozoa</taxon>
        <taxon>Mollusca</taxon>
        <taxon>Gastropoda</taxon>
        <taxon>Heterobranchia</taxon>
        <taxon>Euthyneura</taxon>
        <taxon>Panpulmonata</taxon>
        <taxon>Eupulmonata</taxon>
        <taxon>Stylommatophora</taxon>
        <taxon>Helicina</taxon>
        <taxon>Arionoidea</taxon>
        <taxon>Arionidae</taxon>
        <taxon>Arion</taxon>
    </lineage>
</organism>
<protein>
    <recommendedName>
        <fullName evidence="1">PARP16 N-terminal domain-containing protein</fullName>
    </recommendedName>
</protein>
<evidence type="ECO:0000313" key="2">
    <source>
        <dbReference type="EMBL" id="CEK51955.1"/>
    </source>
</evidence>
<dbReference type="EMBL" id="HACG01005090">
    <property type="protein sequence ID" value="CEK51955.1"/>
    <property type="molecule type" value="Transcribed_RNA"/>
</dbReference>
<dbReference type="InterPro" id="IPR041400">
    <property type="entry name" value="PARP16_N"/>
</dbReference>
<feature type="non-terminal residue" evidence="2">
    <location>
        <position position="1"/>
    </location>
</feature>
<gene>
    <name evidence="2" type="primary">ORF14935</name>
</gene>
<accession>A0A0B6Y964</accession>
<name>A0A0B6Y964_9EUPU</name>
<reference evidence="2" key="1">
    <citation type="submission" date="2014-12" db="EMBL/GenBank/DDBJ databases">
        <title>Insight into the proteome of Arion vulgaris.</title>
        <authorList>
            <person name="Aradska J."/>
            <person name="Bulat T."/>
            <person name="Smidak R."/>
            <person name="Sarate P."/>
            <person name="Gangsoo J."/>
            <person name="Sialana F."/>
            <person name="Bilban M."/>
            <person name="Lubec G."/>
        </authorList>
    </citation>
    <scope>NUCLEOTIDE SEQUENCE</scope>
    <source>
        <tissue evidence="2">Skin</tissue>
    </source>
</reference>
<feature type="non-terminal residue" evidence="2">
    <location>
        <position position="68"/>
    </location>
</feature>
<dbReference type="AlphaFoldDB" id="A0A0B6Y964"/>